<keyword evidence="2" id="KW-1185">Reference proteome</keyword>
<dbReference type="EMBL" id="CM046389">
    <property type="protein sequence ID" value="KAI8567740.1"/>
    <property type="molecule type" value="Genomic_DNA"/>
</dbReference>
<reference evidence="1" key="1">
    <citation type="submission" date="2022-02" db="EMBL/GenBank/DDBJ databases">
        <title>Plant Genome Project.</title>
        <authorList>
            <person name="Zhang R.-G."/>
        </authorList>
    </citation>
    <scope>NUCLEOTIDE SEQUENCE</scope>
    <source>
        <strain evidence="1">AT1</strain>
    </source>
</reference>
<accession>A0ACC0PPW8</accession>
<evidence type="ECO:0000313" key="2">
    <source>
        <dbReference type="Proteomes" id="UP001062846"/>
    </source>
</evidence>
<sequence length="105" mass="11813">MHLHALDPKNKWFCLLKSGCHAQPYVGGKPSLLASVFCLVENHKDKVPAYEVYPFPSHDKFPALEKGARPPDHNRIVGEMSVLAAADLRCSLFKVESKYFEEESV</sequence>
<proteinExistence type="predicted"/>
<evidence type="ECO:0000313" key="1">
    <source>
        <dbReference type="EMBL" id="KAI8567740.1"/>
    </source>
</evidence>
<organism evidence="1 2">
    <name type="scientific">Rhododendron molle</name>
    <name type="common">Chinese azalea</name>
    <name type="synonym">Azalea mollis</name>
    <dbReference type="NCBI Taxonomy" id="49168"/>
    <lineage>
        <taxon>Eukaryota</taxon>
        <taxon>Viridiplantae</taxon>
        <taxon>Streptophyta</taxon>
        <taxon>Embryophyta</taxon>
        <taxon>Tracheophyta</taxon>
        <taxon>Spermatophyta</taxon>
        <taxon>Magnoliopsida</taxon>
        <taxon>eudicotyledons</taxon>
        <taxon>Gunneridae</taxon>
        <taxon>Pentapetalae</taxon>
        <taxon>asterids</taxon>
        <taxon>Ericales</taxon>
        <taxon>Ericaceae</taxon>
        <taxon>Ericoideae</taxon>
        <taxon>Rhodoreae</taxon>
        <taxon>Rhododendron</taxon>
    </lineage>
</organism>
<protein>
    <submittedName>
        <fullName evidence="1">Uncharacterized protein</fullName>
    </submittedName>
</protein>
<dbReference type="Proteomes" id="UP001062846">
    <property type="component" value="Chromosome 2"/>
</dbReference>
<gene>
    <name evidence="1" type="ORF">RHMOL_Rhmol02G0145000</name>
</gene>
<name>A0ACC0PPW8_RHOML</name>
<comment type="caution">
    <text evidence="1">The sequence shown here is derived from an EMBL/GenBank/DDBJ whole genome shotgun (WGS) entry which is preliminary data.</text>
</comment>